<proteinExistence type="inferred from homology"/>
<comment type="caution">
    <text evidence="10">The sequence shown here is derived from an EMBL/GenBank/DDBJ whole genome shotgun (WGS) entry which is preliminary data.</text>
</comment>
<dbReference type="PANTHER" id="PTHR13929:SF0">
    <property type="entry name" value="UBIA PRENYLTRANSFERASE DOMAIN-CONTAINING PROTEIN 1"/>
    <property type="match status" value="1"/>
</dbReference>
<comment type="catalytic activity">
    <reaction evidence="8">
        <text>an all-trans-polyprenyl diphosphate + 1,4-dihydroxy-2-naphthoate + H(+) = a 2-demethylmenaquinol + CO2 + diphosphate</text>
        <dbReference type="Rhea" id="RHEA:26478"/>
        <dbReference type="Rhea" id="RHEA-COMP:9563"/>
        <dbReference type="Rhea" id="RHEA-COMP:9564"/>
        <dbReference type="ChEBI" id="CHEBI:11173"/>
        <dbReference type="ChEBI" id="CHEBI:15378"/>
        <dbReference type="ChEBI" id="CHEBI:16526"/>
        <dbReference type="ChEBI" id="CHEBI:33019"/>
        <dbReference type="ChEBI" id="CHEBI:55437"/>
        <dbReference type="ChEBI" id="CHEBI:58914"/>
        <dbReference type="EC" id="2.5.1.74"/>
    </reaction>
</comment>
<evidence type="ECO:0000256" key="9">
    <source>
        <dbReference type="NCBIfam" id="TIGR00751"/>
    </source>
</evidence>
<gene>
    <name evidence="8" type="primary">menA</name>
    <name evidence="10" type="ORF">ACFSJ3_02640</name>
</gene>
<feature type="transmembrane region" description="Helical" evidence="8">
    <location>
        <begin position="268"/>
        <end position="288"/>
    </location>
</feature>
<organism evidence="10 11">
    <name type="scientific">Corallincola platygyrae</name>
    <dbReference type="NCBI Taxonomy" id="1193278"/>
    <lineage>
        <taxon>Bacteria</taxon>
        <taxon>Pseudomonadati</taxon>
        <taxon>Pseudomonadota</taxon>
        <taxon>Gammaproteobacteria</taxon>
        <taxon>Alteromonadales</taxon>
        <taxon>Psychromonadaceae</taxon>
        <taxon>Corallincola</taxon>
    </lineage>
</organism>
<evidence type="ECO:0000256" key="6">
    <source>
        <dbReference type="ARBA" id="ARBA00022989"/>
    </source>
</evidence>
<dbReference type="EC" id="2.5.1.74" evidence="8 9"/>
<dbReference type="GO" id="GO:0046428">
    <property type="term" value="F:1,4-dihydroxy-2-naphthoate polyprenyltransferase activity"/>
    <property type="evidence" value="ECO:0007669"/>
    <property type="project" value="UniProtKB-EC"/>
</dbReference>
<feature type="transmembrane region" description="Helical" evidence="8">
    <location>
        <begin position="145"/>
        <end position="163"/>
    </location>
</feature>
<evidence type="ECO:0000256" key="5">
    <source>
        <dbReference type="ARBA" id="ARBA00022692"/>
    </source>
</evidence>
<comment type="function">
    <text evidence="8">Conversion of 1,4-dihydroxy-2-naphthoate (DHNA) to demethylmenaquinone (DMK).</text>
</comment>
<keyword evidence="3 8" id="KW-1003">Cell membrane</keyword>
<reference evidence="11" key="1">
    <citation type="journal article" date="2019" name="Int. J. Syst. Evol. Microbiol.">
        <title>The Global Catalogue of Microorganisms (GCM) 10K type strain sequencing project: providing services to taxonomists for standard genome sequencing and annotation.</title>
        <authorList>
            <consortium name="The Broad Institute Genomics Platform"/>
            <consortium name="The Broad Institute Genome Sequencing Center for Infectious Disease"/>
            <person name="Wu L."/>
            <person name="Ma J."/>
        </authorList>
    </citation>
    <scope>NUCLEOTIDE SEQUENCE [LARGE SCALE GENOMIC DNA]</scope>
    <source>
        <strain evidence="11">CGMCC 1.10992</strain>
    </source>
</reference>
<comment type="subcellular location">
    <subcellularLocation>
        <location evidence="8">Cell membrane</location>
        <topology evidence="8">Multi-pass membrane protein</topology>
    </subcellularLocation>
    <subcellularLocation>
        <location evidence="1">Membrane</location>
        <topology evidence="1">Multi-pass membrane protein</topology>
    </subcellularLocation>
</comment>
<keyword evidence="4 8" id="KW-0808">Transferase</keyword>
<comment type="similarity">
    <text evidence="8">Belongs to the MenA family. Type 1 subfamily.</text>
</comment>
<dbReference type="InterPro" id="IPR044878">
    <property type="entry name" value="UbiA_sf"/>
</dbReference>
<feature type="transmembrane region" description="Helical" evidence="8">
    <location>
        <begin position="169"/>
        <end position="191"/>
    </location>
</feature>
<keyword evidence="11" id="KW-1185">Reference proteome</keyword>
<protein>
    <recommendedName>
        <fullName evidence="8 9">1,4-dihydroxy-2-naphthoate octaprenyltransferase</fullName>
        <shortName evidence="8">DHNA-octaprenyltransferase</shortName>
        <ecNumber evidence="8 9">2.5.1.74</ecNumber>
    </recommendedName>
</protein>
<dbReference type="RefSeq" id="WP_345338130.1">
    <property type="nucleotide sequence ID" value="NZ_BAABLI010000004.1"/>
</dbReference>
<evidence type="ECO:0000256" key="4">
    <source>
        <dbReference type="ARBA" id="ARBA00022679"/>
    </source>
</evidence>
<dbReference type="InterPro" id="IPR004657">
    <property type="entry name" value="MenA"/>
</dbReference>
<feature type="transmembrane region" description="Helical" evidence="8">
    <location>
        <begin position="212"/>
        <end position="231"/>
    </location>
</feature>
<feature type="transmembrane region" description="Helical" evidence="8">
    <location>
        <begin position="237"/>
        <end position="256"/>
    </location>
</feature>
<feature type="transmembrane region" description="Helical" evidence="8">
    <location>
        <begin position="88"/>
        <end position="109"/>
    </location>
</feature>
<dbReference type="CDD" id="cd13962">
    <property type="entry name" value="PT_UbiA_UBIAD1"/>
    <property type="match status" value="1"/>
</dbReference>
<dbReference type="Gene3D" id="1.10.357.140">
    <property type="entry name" value="UbiA prenyltransferase"/>
    <property type="match status" value="1"/>
</dbReference>
<dbReference type="PANTHER" id="PTHR13929">
    <property type="entry name" value="1,4-DIHYDROXY-2-NAPHTHOATE OCTAPRENYLTRANSFERASE"/>
    <property type="match status" value="1"/>
</dbReference>
<dbReference type="InterPro" id="IPR026046">
    <property type="entry name" value="UBIAD1"/>
</dbReference>
<name>A0ABW4XH68_9GAMM</name>
<dbReference type="HAMAP" id="MF_01937">
    <property type="entry name" value="MenA_1"/>
    <property type="match status" value="1"/>
</dbReference>
<sequence>MQPFRIWLLAARPRTLPASLAPLLLGNWLAYLDNTFFAGLMIASLVCAVALQILVNFANDYFDALSGVDTDARIGPQRATQSGLVSHGAMRLAMVLCALVAVASGLYLVVAGSVWLLPVGFCCLLAAYGYSGGPYPLASLGLGEVTVFLFFGLVAVCGSYFMHTGVVSTQAWLGSFIAGLPIAAIMLVNNIRDIDTDSEAGKRTLPVRIGRTAAKWLYGIALTLPLLFMMVKISEAYWWLGFLSVSIGLGFMLIKSMFQLAPAQLNPLIGRTSLYSLWTALLGCIYFSI</sequence>
<evidence type="ECO:0000256" key="3">
    <source>
        <dbReference type="ARBA" id="ARBA00022475"/>
    </source>
</evidence>
<feature type="transmembrane region" description="Helical" evidence="8">
    <location>
        <begin position="115"/>
        <end position="133"/>
    </location>
</feature>
<dbReference type="PIRSF" id="PIRSF005355">
    <property type="entry name" value="UBIAD1"/>
    <property type="match status" value="1"/>
</dbReference>
<dbReference type="NCBIfam" id="TIGR00751">
    <property type="entry name" value="menA"/>
    <property type="match status" value="1"/>
</dbReference>
<keyword evidence="2 8" id="KW-0474">Menaquinone biosynthesis</keyword>
<keyword evidence="6 8" id="KW-1133">Transmembrane helix</keyword>
<evidence type="ECO:0000313" key="11">
    <source>
        <dbReference type="Proteomes" id="UP001597380"/>
    </source>
</evidence>
<evidence type="ECO:0000313" key="10">
    <source>
        <dbReference type="EMBL" id="MFD2094866.1"/>
    </source>
</evidence>
<accession>A0ABW4XH68</accession>
<evidence type="ECO:0000256" key="7">
    <source>
        <dbReference type="ARBA" id="ARBA00023136"/>
    </source>
</evidence>
<dbReference type="EMBL" id="JBHUHT010000007">
    <property type="protein sequence ID" value="MFD2094866.1"/>
    <property type="molecule type" value="Genomic_DNA"/>
</dbReference>
<feature type="transmembrane region" description="Helical" evidence="8">
    <location>
        <begin position="36"/>
        <end position="55"/>
    </location>
</feature>
<evidence type="ECO:0000256" key="1">
    <source>
        <dbReference type="ARBA" id="ARBA00004141"/>
    </source>
</evidence>
<keyword evidence="7 8" id="KW-0472">Membrane</keyword>
<dbReference type="NCBIfam" id="NF004751">
    <property type="entry name" value="PRK06080.1-3"/>
    <property type="match status" value="1"/>
</dbReference>
<comment type="pathway">
    <text evidence="8">Quinol/quinone metabolism; menaquinone biosynthesis; menaquinol from 1,4-dihydroxy-2-naphthoate: step 1/2.</text>
</comment>
<dbReference type="Pfam" id="PF01040">
    <property type="entry name" value="UbiA"/>
    <property type="match status" value="1"/>
</dbReference>
<dbReference type="Proteomes" id="UP001597380">
    <property type="component" value="Unassembled WGS sequence"/>
</dbReference>
<keyword evidence="5 8" id="KW-0812">Transmembrane</keyword>
<dbReference type="InterPro" id="IPR000537">
    <property type="entry name" value="UbiA_prenyltransferase"/>
</dbReference>
<evidence type="ECO:0000256" key="8">
    <source>
        <dbReference type="HAMAP-Rule" id="MF_01937"/>
    </source>
</evidence>
<evidence type="ECO:0000256" key="2">
    <source>
        <dbReference type="ARBA" id="ARBA00022428"/>
    </source>
</evidence>